<accession>A0AAD2CZB6</accession>
<keyword evidence="2" id="KW-1185">Reference proteome</keyword>
<proteinExistence type="predicted"/>
<name>A0AAD2CZB6_EUPCR</name>
<comment type="caution">
    <text evidence="1">The sequence shown here is derived from an EMBL/GenBank/DDBJ whole genome shotgun (WGS) entry which is preliminary data.</text>
</comment>
<dbReference type="Proteomes" id="UP001295684">
    <property type="component" value="Unassembled WGS sequence"/>
</dbReference>
<evidence type="ECO:0000313" key="1">
    <source>
        <dbReference type="EMBL" id="CAI2374960.1"/>
    </source>
</evidence>
<protein>
    <submittedName>
        <fullName evidence="1">Uncharacterized protein</fullName>
    </submittedName>
</protein>
<reference evidence="1" key="1">
    <citation type="submission" date="2023-07" db="EMBL/GenBank/DDBJ databases">
        <authorList>
            <consortium name="AG Swart"/>
            <person name="Singh M."/>
            <person name="Singh A."/>
            <person name="Seah K."/>
            <person name="Emmerich C."/>
        </authorList>
    </citation>
    <scope>NUCLEOTIDE SEQUENCE</scope>
    <source>
        <strain evidence="1">DP1</strain>
    </source>
</reference>
<organism evidence="1 2">
    <name type="scientific">Euplotes crassus</name>
    <dbReference type="NCBI Taxonomy" id="5936"/>
    <lineage>
        <taxon>Eukaryota</taxon>
        <taxon>Sar</taxon>
        <taxon>Alveolata</taxon>
        <taxon>Ciliophora</taxon>
        <taxon>Intramacronucleata</taxon>
        <taxon>Spirotrichea</taxon>
        <taxon>Hypotrichia</taxon>
        <taxon>Euplotida</taxon>
        <taxon>Euplotidae</taxon>
        <taxon>Moneuplotes</taxon>
    </lineage>
</organism>
<evidence type="ECO:0000313" key="2">
    <source>
        <dbReference type="Proteomes" id="UP001295684"/>
    </source>
</evidence>
<sequence length="339" mass="39419">METLSFGPDKHEDIVTRTLAVMQQKGVSEKLLSGLIQDKGFNKFCTEWLAQRWDICIERNHCSTDQILALKNQVKSQKVMISKIMLQGLKVQEAEVNEAFNSLHSSLVCLKKVTIEGFLHYDKLPTDLFLDLNEPEGYLLCKALNTQRLPDCNSMNIAFNKKPWVNKKFIKDIFPPKINELWLENYNFRPEDARKMTLNKYFSELIKVFPIVQNHVNLYKFEISQSQFRKIFSSCRDKPELEFNSCKIHIETPLDLSKPLSGCKITKLNFNSCGRPQFSNWGENLQEFEHLIQALSHSVDLKRSMSVLIFLCSCVPAEDFERIFIKHDMNLDLVPAIYR</sequence>
<dbReference type="AlphaFoldDB" id="A0AAD2CZB6"/>
<gene>
    <name evidence="1" type="ORF">ECRASSUSDP1_LOCUS16319</name>
</gene>
<dbReference type="EMBL" id="CAMPGE010016399">
    <property type="protein sequence ID" value="CAI2374960.1"/>
    <property type="molecule type" value="Genomic_DNA"/>
</dbReference>